<evidence type="ECO:0000259" key="2">
    <source>
        <dbReference type="Pfam" id="PF22941"/>
    </source>
</evidence>
<organism evidence="3 4">
    <name type="scientific">Penaeus vannamei</name>
    <name type="common">Whiteleg shrimp</name>
    <name type="synonym">Litopenaeus vannamei</name>
    <dbReference type="NCBI Taxonomy" id="6689"/>
    <lineage>
        <taxon>Eukaryota</taxon>
        <taxon>Metazoa</taxon>
        <taxon>Ecdysozoa</taxon>
        <taxon>Arthropoda</taxon>
        <taxon>Crustacea</taxon>
        <taxon>Multicrustacea</taxon>
        <taxon>Malacostraca</taxon>
        <taxon>Eumalacostraca</taxon>
        <taxon>Eucarida</taxon>
        <taxon>Decapoda</taxon>
        <taxon>Dendrobranchiata</taxon>
        <taxon>Penaeoidea</taxon>
        <taxon>Penaeidae</taxon>
        <taxon>Penaeus</taxon>
    </lineage>
</organism>
<evidence type="ECO:0000256" key="1">
    <source>
        <dbReference type="SAM" id="MobiDB-lite"/>
    </source>
</evidence>
<dbReference type="EMBL" id="QCYY01000990">
    <property type="protein sequence ID" value="ROT81338.1"/>
    <property type="molecule type" value="Genomic_DNA"/>
</dbReference>
<evidence type="ECO:0000313" key="4">
    <source>
        <dbReference type="Proteomes" id="UP000283509"/>
    </source>
</evidence>
<evidence type="ECO:0000313" key="3">
    <source>
        <dbReference type="EMBL" id="ROT81338.1"/>
    </source>
</evidence>
<dbReference type="OrthoDB" id="270417at2759"/>
<feature type="region of interest" description="Disordered" evidence="1">
    <location>
        <begin position="141"/>
        <end position="167"/>
    </location>
</feature>
<protein>
    <submittedName>
        <fullName evidence="3">Transcriptional adapter 2-alpha</fullName>
    </submittedName>
</protein>
<dbReference type="Proteomes" id="UP000283509">
    <property type="component" value="Unassembled WGS sequence"/>
</dbReference>
<dbReference type="AlphaFoldDB" id="A0A3R7PSL4"/>
<keyword evidence="4" id="KW-1185">Reference proteome</keyword>
<reference evidence="3 4" key="2">
    <citation type="submission" date="2019-01" db="EMBL/GenBank/DDBJ databases">
        <title>The decoding of complex shrimp genome reveals the adaptation for benthos swimmer, frequently molting mechanism and breeding impact on genome.</title>
        <authorList>
            <person name="Sun Y."/>
            <person name="Gao Y."/>
            <person name="Yu Y."/>
        </authorList>
    </citation>
    <scope>NUCLEOTIDE SEQUENCE [LARGE SCALE GENOMIC DNA]</scope>
    <source>
        <tissue evidence="3">Muscle</tissue>
    </source>
</reference>
<gene>
    <name evidence="3" type="ORF">C7M84_025520</name>
</gene>
<sequence>MSEPQNTNESTEEDATELQFPKGMDGIWEAGVSRAGLLEPLIDPPVTCKKCSTVAKEPYIQCVEYLPKICKREVSSIVYPQPVTYEGGGDDPPRPLPGTAACRDMAGYNAARGDFDIEHDHGAESDIQDLDLKLFEDDEKPSLGRKPLSDFNNVGTPSGKGAEKVGGNPLPASGKATPATLYPLPSQQIACTVVVPPRAAFFPGSSVEAWETCINASSSTTTMHPFTMLGKQELCYVNFDGKSSDAPLTALS</sequence>
<dbReference type="InterPro" id="IPR055141">
    <property type="entry name" value="TADA2A_B-like_dom"/>
</dbReference>
<proteinExistence type="predicted"/>
<name>A0A3R7PSL4_PENVA</name>
<comment type="caution">
    <text evidence="3">The sequence shown here is derived from an EMBL/GenBank/DDBJ whole genome shotgun (WGS) entry which is preliminary data.</text>
</comment>
<reference evidence="3 4" key="1">
    <citation type="submission" date="2018-04" db="EMBL/GenBank/DDBJ databases">
        <authorList>
            <person name="Zhang X."/>
            <person name="Yuan J."/>
            <person name="Li F."/>
            <person name="Xiang J."/>
        </authorList>
    </citation>
    <scope>NUCLEOTIDE SEQUENCE [LARGE SCALE GENOMIC DNA]</scope>
    <source>
        <tissue evidence="3">Muscle</tissue>
    </source>
</reference>
<accession>A0A3R7PSL4</accession>
<feature type="domain" description="Transcriptional adapter 2-alpha/beta-like" evidence="2">
    <location>
        <begin position="105"/>
        <end position="139"/>
    </location>
</feature>
<dbReference type="Pfam" id="PF22941">
    <property type="entry name" value="TADA2A-like_3rd"/>
    <property type="match status" value="1"/>
</dbReference>